<dbReference type="Proteomes" id="UP000008467">
    <property type="component" value="Chromosome"/>
</dbReference>
<name>F2JIZ9_CELLD</name>
<dbReference type="InterPro" id="IPR050469">
    <property type="entry name" value="Diguanylate_Cyclase"/>
</dbReference>
<reference evidence="2 3" key="1">
    <citation type="journal article" date="2011" name="J. Bacteriol.">
        <title>Complete genome sequence of the cellulose-degrading bacterium Cellulosilyticum lentocellum.</title>
        <authorList>
            <consortium name="US DOE Joint Genome Institute"/>
            <person name="Miller D.A."/>
            <person name="Suen G."/>
            <person name="Bruce D."/>
            <person name="Copeland A."/>
            <person name="Cheng J.F."/>
            <person name="Detter C."/>
            <person name="Goodwin L.A."/>
            <person name="Han C.S."/>
            <person name="Hauser L.J."/>
            <person name="Land M.L."/>
            <person name="Lapidus A."/>
            <person name="Lucas S."/>
            <person name="Meincke L."/>
            <person name="Pitluck S."/>
            <person name="Tapia R."/>
            <person name="Teshima H."/>
            <person name="Woyke T."/>
            <person name="Fox B.G."/>
            <person name="Angert E.R."/>
            <person name="Currie C.R."/>
        </authorList>
    </citation>
    <scope>NUCLEOTIDE SEQUENCE [LARGE SCALE GENOMIC DNA]</scope>
    <source>
        <strain evidence="3">ATCC 49066 / DSM 5427 / NCIMB 11756 / RHM5</strain>
    </source>
</reference>
<feature type="domain" description="GGDEF" evidence="1">
    <location>
        <begin position="228"/>
        <end position="361"/>
    </location>
</feature>
<dbReference type="HOGENOM" id="CLU_000445_11_24_9"/>
<dbReference type="CDD" id="cd01949">
    <property type="entry name" value="GGDEF"/>
    <property type="match status" value="1"/>
</dbReference>
<dbReference type="InterPro" id="IPR029016">
    <property type="entry name" value="GAF-like_dom_sf"/>
</dbReference>
<dbReference type="SMART" id="SM00267">
    <property type="entry name" value="GGDEF"/>
    <property type="match status" value="1"/>
</dbReference>
<evidence type="ECO:0000313" key="2">
    <source>
        <dbReference type="EMBL" id="ADZ83158.1"/>
    </source>
</evidence>
<accession>F2JIZ9</accession>
<gene>
    <name evidence="2" type="ordered locus">Clole_1432</name>
</gene>
<evidence type="ECO:0000259" key="1">
    <source>
        <dbReference type="PROSITE" id="PS50887"/>
    </source>
</evidence>
<dbReference type="PROSITE" id="PS50887">
    <property type="entry name" value="GGDEF"/>
    <property type="match status" value="1"/>
</dbReference>
<dbReference type="SUPFAM" id="SSF55073">
    <property type="entry name" value="Nucleotide cyclase"/>
    <property type="match status" value="1"/>
</dbReference>
<dbReference type="EMBL" id="CP002582">
    <property type="protein sequence ID" value="ADZ83158.1"/>
    <property type="molecule type" value="Genomic_DNA"/>
</dbReference>
<dbReference type="STRING" id="642492.Clole_1432"/>
<dbReference type="SUPFAM" id="SSF55781">
    <property type="entry name" value="GAF domain-like"/>
    <property type="match status" value="1"/>
</dbReference>
<dbReference type="PANTHER" id="PTHR45138">
    <property type="entry name" value="REGULATORY COMPONENTS OF SENSORY TRANSDUCTION SYSTEM"/>
    <property type="match status" value="1"/>
</dbReference>
<dbReference type="RefSeq" id="WP_013656456.1">
    <property type="nucleotide sequence ID" value="NC_015275.1"/>
</dbReference>
<protein>
    <submittedName>
        <fullName evidence="2">Diguanylate cyclase with GAF sensor</fullName>
    </submittedName>
</protein>
<sequence length="361" mass="41519">MDNKTANNTYLDLNSMDSEKFEKYQRFTEQTIFDLSQQITELEQKLNVFTNLLEISNYINQYIKSQNLFPLINDMLIGVFGAKYSTIYIKSDDDYVQVTSRNFSYDCIEMEKQLIFEHHEEEFIINSTEPIYPAKDASTAIYSCLGVPIKINSGPLGFILIQHREKNYFSKDHATFLSSLANHVGVAIENNLLYNQIKESACKDGLTNIFNKKYFFDTILSIPNLSQQYYTIVMIDIDNFKKVNDTYGHPYGDIVLKTICSIIKNNTRPNDIVARYGGEEIIIYFNNFIDKSLVAKRVEQMRYQIETTSIPGDGFESSVTASFGVYVKTDEALSLDEVIKLADSNLYICKRSGKNKFLINE</sequence>
<dbReference type="Pfam" id="PF00990">
    <property type="entry name" value="GGDEF"/>
    <property type="match status" value="1"/>
</dbReference>
<dbReference type="InterPro" id="IPR029787">
    <property type="entry name" value="Nucleotide_cyclase"/>
</dbReference>
<dbReference type="Pfam" id="PF13185">
    <property type="entry name" value="GAF_2"/>
    <property type="match status" value="1"/>
</dbReference>
<dbReference type="NCBIfam" id="TIGR00254">
    <property type="entry name" value="GGDEF"/>
    <property type="match status" value="1"/>
</dbReference>
<dbReference type="InterPro" id="IPR000160">
    <property type="entry name" value="GGDEF_dom"/>
</dbReference>
<dbReference type="InterPro" id="IPR003018">
    <property type="entry name" value="GAF"/>
</dbReference>
<dbReference type="SMART" id="SM00065">
    <property type="entry name" value="GAF"/>
    <property type="match status" value="1"/>
</dbReference>
<organism evidence="2 3">
    <name type="scientific">Cellulosilyticum lentocellum (strain ATCC 49066 / DSM 5427 / NCIMB 11756 / RHM5)</name>
    <name type="common">Clostridium lentocellum</name>
    <dbReference type="NCBI Taxonomy" id="642492"/>
    <lineage>
        <taxon>Bacteria</taxon>
        <taxon>Bacillati</taxon>
        <taxon>Bacillota</taxon>
        <taxon>Clostridia</taxon>
        <taxon>Lachnospirales</taxon>
        <taxon>Cellulosilyticaceae</taxon>
        <taxon>Cellulosilyticum</taxon>
    </lineage>
</organism>
<dbReference type="eggNOG" id="COG3706">
    <property type="taxonomic scope" value="Bacteria"/>
</dbReference>
<dbReference type="InterPro" id="IPR043128">
    <property type="entry name" value="Rev_trsase/Diguanyl_cyclase"/>
</dbReference>
<dbReference type="GO" id="GO:1902201">
    <property type="term" value="P:negative regulation of bacterial-type flagellum-dependent cell motility"/>
    <property type="evidence" value="ECO:0007669"/>
    <property type="project" value="TreeGrafter"/>
</dbReference>
<dbReference type="GO" id="GO:0052621">
    <property type="term" value="F:diguanylate cyclase activity"/>
    <property type="evidence" value="ECO:0007669"/>
    <property type="project" value="TreeGrafter"/>
</dbReference>
<dbReference type="AlphaFoldDB" id="F2JIZ9"/>
<dbReference type="Gene3D" id="3.30.450.40">
    <property type="match status" value="1"/>
</dbReference>
<evidence type="ECO:0000313" key="3">
    <source>
        <dbReference type="Proteomes" id="UP000008467"/>
    </source>
</evidence>
<dbReference type="GO" id="GO:0043709">
    <property type="term" value="P:cell adhesion involved in single-species biofilm formation"/>
    <property type="evidence" value="ECO:0007669"/>
    <property type="project" value="TreeGrafter"/>
</dbReference>
<dbReference type="PANTHER" id="PTHR45138:SF9">
    <property type="entry name" value="DIGUANYLATE CYCLASE DGCM-RELATED"/>
    <property type="match status" value="1"/>
</dbReference>
<dbReference type="KEGG" id="cle:Clole_1432"/>
<dbReference type="GO" id="GO:0005886">
    <property type="term" value="C:plasma membrane"/>
    <property type="evidence" value="ECO:0007669"/>
    <property type="project" value="TreeGrafter"/>
</dbReference>
<dbReference type="Gene3D" id="3.30.70.270">
    <property type="match status" value="1"/>
</dbReference>
<keyword evidence="3" id="KW-1185">Reference proteome</keyword>
<proteinExistence type="predicted"/>